<sequence length="84" mass="9963">MVNWNKLKKNSWAVIWYSIYIGATTTVSLVLLPVSLFITGVFFVHIGRVFDGVLWMTLGLSIPYFFYMSDSQLRYYKKKWKVRE</sequence>
<organism evidence="2">
    <name type="scientific">marine sediment metagenome</name>
    <dbReference type="NCBI Taxonomy" id="412755"/>
    <lineage>
        <taxon>unclassified sequences</taxon>
        <taxon>metagenomes</taxon>
        <taxon>ecological metagenomes</taxon>
    </lineage>
</organism>
<reference evidence="2" key="1">
    <citation type="journal article" date="2015" name="Nature">
        <title>Complex archaea that bridge the gap between prokaryotes and eukaryotes.</title>
        <authorList>
            <person name="Spang A."/>
            <person name="Saw J.H."/>
            <person name="Jorgensen S.L."/>
            <person name="Zaremba-Niedzwiedzka K."/>
            <person name="Martijn J."/>
            <person name="Lind A.E."/>
            <person name="van Eijk R."/>
            <person name="Schleper C."/>
            <person name="Guy L."/>
            <person name="Ettema T.J."/>
        </authorList>
    </citation>
    <scope>NUCLEOTIDE SEQUENCE</scope>
</reference>
<evidence type="ECO:0000313" key="2">
    <source>
        <dbReference type="EMBL" id="KKN60150.1"/>
    </source>
</evidence>
<keyword evidence="1" id="KW-0812">Transmembrane</keyword>
<feature type="transmembrane region" description="Helical" evidence="1">
    <location>
        <begin position="49"/>
        <end position="69"/>
    </location>
</feature>
<feature type="transmembrane region" description="Helical" evidence="1">
    <location>
        <begin position="12"/>
        <end position="43"/>
    </location>
</feature>
<comment type="caution">
    <text evidence="2">The sequence shown here is derived from an EMBL/GenBank/DDBJ whole genome shotgun (WGS) entry which is preliminary data.</text>
</comment>
<protein>
    <submittedName>
        <fullName evidence="2">Uncharacterized protein</fullName>
    </submittedName>
</protein>
<proteinExistence type="predicted"/>
<keyword evidence="1" id="KW-1133">Transmembrane helix</keyword>
<keyword evidence="1" id="KW-0472">Membrane</keyword>
<name>A0A0F9RUK8_9ZZZZ</name>
<accession>A0A0F9RUK8</accession>
<gene>
    <name evidence="2" type="ORF">LCGC14_0535280</name>
</gene>
<evidence type="ECO:0000256" key="1">
    <source>
        <dbReference type="SAM" id="Phobius"/>
    </source>
</evidence>
<dbReference type="EMBL" id="LAZR01000704">
    <property type="protein sequence ID" value="KKN60150.1"/>
    <property type="molecule type" value="Genomic_DNA"/>
</dbReference>
<dbReference type="AlphaFoldDB" id="A0A0F9RUK8"/>